<evidence type="ECO:0008006" key="3">
    <source>
        <dbReference type="Google" id="ProtNLM"/>
    </source>
</evidence>
<organism evidence="1 2">
    <name type="scientific">Corynebacterium phoceense</name>
    <dbReference type="NCBI Taxonomy" id="1686286"/>
    <lineage>
        <taxon>Bacteria</taxon>
        <taxon>Bacillati</taxon>
        <taxon>Actinomycetota</taxon>
        <taxon>Actinomycetes</taxon>
        <taxon>Mycobacteriales</taxon>
        <taxon>Corynebacteriaceae</taxon>
        <taxon>Corynebacterium</taxon>
    </lineage>
</organism>
<proteinExistence type="predicted"/>
<protein>
    <recommendedName>
        <fullName evidence="3">ATP-grasp domain-containing protein</fullName>
    </recommendedName>
</protein>
<dbReference type="STRING" id="1686286.GCA_900092335_01652"/>
<evidence type="ECO:0000313" key="2">
    <source>
        <dbReference type="Proteomes" id="UP000318080"/>
    </source>
</evidence>
<accession>A0A540R618</accession>
<dbReference type="Proteomes" id="UP000318080">
    <property type="component" value="Unassembled WGS sequence"/>
</dbReference>
<gene>
    <name evidence="1" type="ORF">EJK80_08365</name>
</gene>
<evidence type="ECO:0000313" key="1">
    <source>
        <dbReference type="EMBL" id="TQE43178.1"/>
    </source>
</evidence>
<keyword evidence="2" id="KW-1185">Reference proteome</keyword>
<dbReference type="Gene3D" id="3.30.470.20">
    <property type="entry name" value="ATP-grasp fold, B domain"/>
    <property type="match status" value="1"/>
</dbReference>
<dbReference type="EMBL" id="VHIR01000011">
    <property type="protein sequence ID" value="TQE43178.1"/>
    <property type="molecule type" value="Genomic_DNA"/>
</dbReference>
<dbReference type="AlphaFoldDB" id="A0A540R618"/>
<comment type="caution">
    <text evidence="1">The sequence shown here is derived from an EMBL/GenBank/DDBJ whole genome shotgun (WGS) entry which is preliminary data.</text>
</comment>
<reference evidence="1 2" key="1">
    <citation type="submission" date="2019-06" db="EMBL/GenBank/DDBJ databases">
        <title>Draft genome of C. phoceense Strain 272.</title>
        <authorList>
            <person name="Pacheco L.G.C."/>
            <person name="Barberis C.M."/>
            <person name="Almuzara M.N."/>
            <person name="Traglia G.M."/>
            <person name="Santos C.S."/>
            <person name="Rocha D.J.P.G."/>
            <person name="Aguiar E.R.G.R."/>
            <person name="Vay C.A."/>
        </authorList>
    </citation>
    <scope>NUCLEOTIDE SEQUENCE [LARGE SCALE GENOMIC DNA]</scope>
    <source>
        <strain evidence="1 2">272</strain>
    </source>
</reference>
<name>A0A540R618_9CORY</name>
<dbReference type="RefSeq" id="WP_141629029.1">
    <property type="nucleotide sequence ID" value="NZ_VHIR01000011.1"/>
</dbReference>
<dbReference type="SUPFAM" id="SSF56059">
    <property type="entry name" value="Glutathione synthetase ATP-binding domain-like"/>
    <property type="match status" value="1"/>
</dbReference>
<sequence>MQYLIDHGLKLNLTGKSRDFQTAYRNTFDCREEGLGDYILILTRHDDSEVDQLSLSLAALGIPMVRLNSDDVKAVTTTEVFMDGTMSLNGYHGRPRLVWRRHFAPEGIPVSQGVDQLERIYVQNQVEALGDTLTEVIERSINGDTTARTRLNQLRVARECGFEVLSSWIGLQPSTPLGAAIAKPIGTHWVEYPSHELTGVMPKVVGDGFCANLEKVPVLLQEYLEIEFELRVFVAGEKMVAISIWNCADARSLWLDNSGLEMREEELDPKLESLIRNYCERTKTELCAIDFVVSDGYYYFLEANVLFDWVFYERLIEANVISELFLHWIAKEFALVNS</sequence>